<keyword evidence="4 6" id="KW-0408">Iron</keyword>
<dbReference type="PANTHER" id="PTHR43687">
    <property type="entry name" value="ADENYLYLSULFATE REDUCTASE, BETA SUBUNIT"/>
    <property type="match status" value="1"/>
</dbReference>
<feature type="binding site" evidence="6">
    <location>
        <position position="148"/>
    </location>
    <ligand>
        <name>[4Fe-4S] cluster</name>
        <dbReference type="ChEBI" id="CHEBI:49883"/>
        <label>3</label>
    </ligand>
</feature>
<sequence length="171" mass="18157">MSQLTTRRAFLSARILREDTHVVRPPGAVESGFHDLCTACGDCVSACPEGILAIDNDGIPIARLDAGACTFCGDCARSCEADALDIERLPDWPWRAMIEGASCLSMTGVSCRLCQDTCDQGAIRFKLQLGGRAKPELDIDSCTGCGACASACPVGAVSFERPFNPQPEVIQ</sequence>
<feature type="binding site" evidence="6">
    <location>
        <position position="75"/>
    </location>
    <ligand>
        <name>[4Fe-4S] cluster</name>
        <dbReference type="ChEBI" id="CHEBI:49883"/>
        <label>2</label>
    </ligand>
</feature>
<comment type="caution">
    <text evidence="8">The sequence shown here is derived from an EMBL/GenBank/DDBJ whole genome shotgun (WGS) entry which is preliminary data.</text>
</comment>
<dbReference type="CDD" id="cd10564">
    <property type="entry name" value="NapF_like"/>
    <property type="match status" value="1"/>
</dbReference>
<comment type="cofactor">
    <cofactor evidence="6">
        <name>[4Fe-4S] cluster</name>
        <dbReference type="ChEBI" id="CHEBI:49883"/>
    </cofactor>
</comment>
<feature type="domain" description="4Fe-4S ferredoxin-type" evidence="7">
    <location>
        <begin position="133"/>
        <end position="162"/>
    </location>
</feature>
<dbReference type="InterPro" id="IPR017896">
    <property type="entry name" value="4Fe4S_Fe-S-bd"/>
</dbReference>
<feature type="binding site" evidence="6">
    <location>
        <position position="69"/>
    </location>
    <ligand>
        <name>[4Fe-4S] cluster</name>
        <dbReference type="ChEBI" id="CHEBI:49883"/>
        <label>2</label>
    </ligand>
</feature>
<feature type="binding site" evidence="6">
    <location>
        <position position="152"/>
    </location>
    <ligand>
        <name>[4Fe-4S] cluster</name>
        <dbReference type="ChEBI" id="CHEBI:49883"/>
        <label>3</label>
    </ligand>
</feature>
<evidence type="ECO:0000256" key="6">
    <source>
        <dbReference type="HAMAP-Rule" id="MF_02201"/>
    </source>
</evidence>
<dbReference type="Pfam" id="PF12838">
    <property type="entry name" value="Fer4_7"/>
    <property type="match status" value="2"/>
</dbReference>
<dbReference type="PANTHER" id="PTHR43687:SF1">
    <property type="entry name" value="FERREDOXIN III"/>
    <property type="match status" value="1"/>
</dbReference>
<evidence type="ECO:0000256" key="1">
    <source>
        <dbReference type="ARBA" id="ARBA00022485"/>
    </source>
</evidence>
<accession>A0ABX2PTQ3</accession>
<comment type="subcellular location">
    <subcellularLocation>
        <location evidence="6">Cytoplasm</location>
    </subcellularLocation>
</comment>
<gene>
    <name evidence="6 8" type="primary">napF</name>
    <name evidence="8" type="ORF">HW561_13240</name>
</gene>
<keyword evidence="5 6" id="KW-0411">Iron-sulfur</keyword>
<dbReference type="Gene3D" id="3.30.70.20">
    <property type="match status" value="2"/>
</dbReference>
<evidence type="ECO:0000259" key="7">
    <source>
        <dbReference type="PROSITE" id="PS51379"/>
    </source>
</evidence>
<keyword evidence="9" id="KW-1185">Reference proteome</keyword>
<comment type="function">
    <text evidence="6">Could be involved in the maturation of NapA, the catalytic subunit of the periplasmic nitrate reductase, before its export into the periplasm.</text>
</comment>
<feature type="domain" description="4Fe-4S ferredoxin-type" evidence="7">
    <location>
        <begin position="27"/>
        <end position="57"/>
    </location>
</feature>
<protein>
    <recommendedName>
        <fullName evidence="6">Ferredoxin-type protein NapF</fullName>
    </recommendedName>
</protein>
<dbReference type="PROSITE" id="PS51379">
    <property type="entry name" value="4FE4S_FER_2"/>
    <property type="match status" value="3"/>
</dbReference>
<dbReference type="RefSeq" id="WP_176865506.1">
    <property type="nucleotide sequence ID" value="NZ_JABXWT010000007.1"/>
</dbReference>
<proteinExistence type="inferred from homology"/>
<feature type="binding site" evidence="6">
    <location>
        <position position="79"/>
    </location>
    <ligand>
        <name>[4Fe-4S] cluster</name>
        <dbReference type="ChEBI" id="CHEBI:49883"/>
        <label>2</label>
    </ligand>
</feature>
<comment type="subunit">
    <text evidence="6">Interacts with the cytoplasmic NapA precursor.</text>
</comment>
<feature type="binding site" evidence="6">
    <location>
        <position position="145"/>
    </location>
    <ligand>
        <name>[4Fe-4S] cluster</name>
        <dbReference type="ChEBI" id="CHEBI:49883"/>
        <label>3</label>
    </ligand>
</feature>
<evidence type="ECO:0000256" key="2">
    <source>
        <dbReference type="ARBA" id="ARBA00022723"/>
    </source>
</evidence>
<keyword evidence="6" id="KW-0963">Cytoplasm</keyword>
<feature type="binding site" evidence="6">
    <location>
        <position position="72"/>
    </location>
    <ligand>
        <name>[4Fe-4S] cluster</name>
        <dbReference type="ChEBI" id="CHEBI:49883"/>
        <label>2</label>
    </ligand>
</feature>
<feature type="binding site" evidence="6">
    <location>
        <position position="40"/>
    </location>
    <ligand>
        <name>[4Fe-4S] cluster</name>
        <dbReference type="ChEBI" id="CHEBI:49883"/>
        <label>1</label>
    </ligand>
</feature>
<feature type="binding site" evidence="6">
    <location>
        <position position="142"/>
    </location>
    <ligand>
        <name>[4Fe-4S] cluster</name>
        <dbReference type="ChEBI" id="CHEBI:49883"/>
        <label>3</label>
    </ligand>
</feature>
<dbReference type="InterPro" id="IPR050572">
    <property type="entry name" value="Fe-S_Ferredoxin"/>
</dbReference>
<feature type="binding site" evidence="6">
    <location>
        <position position="37"/>
    </location>
    <ligand>
        <name>[4Fe-4S] cluster</name>
        <dbReference type="ChEBI" id="CHEBI:49883"/>
        <label>1</label>
    </ligand>
</feature>
<feature type="binding site" evidence="6">
    <location>
        <position position="43"/>
    </location>
    <ligand>
        <name>[4Fe-4S] cluster</name>
        <dbReference type="ChEBI" id="CHEBI:49883"/>
        <label>1</label>
    </ligand>
</feature>
<organism evidence="8 9">
    <name type="scientific">Ruegeria haliotis</name>
    <dbReference type="NCBI Taxonomy" id="2747601"/>
    <lineage>
        <taxon>Bacteria</taxon>
        <taxon>Pseudomonadati</taxon>
        <taxon>Pseudomonadota</taxon>
        <taxon>Alphaproteobacteria</taxon>
        <taxon>Rhodobacterales</taxon>
        <taxon>Roseobacteraceae</taxon>
        <taxon>Ruegeria</taxon>
    </lineage>
</organism>
<reference evidence="8 9" key="1">
    <citation type="submission" date="2020-06" db="EMBL/GenBank/DDBJ databases">
        <authorList>
            <person name="Cao W.R."/>
        </authorList>
    </citation>
    <scope>NUCLEOTIDE SEQUENCE [LARGE SCALE GENOMIC DNA]</scope>
    <source>
        <strain evidence="8 9">B1Z28</strain>
    </source>
</reference>
<evidence type="ECO:0000313" key="8">
    <source>
        <dbReference type="EMBL" id="NVO56751.1"/>
    </source>
</evidence>
<evidence type="ECO:0000256" key="3">
    <source>
        <dbReference type="ARBA" id="ARBA00022737"/>
    </source>
</evidence>
<comment type="similarity">
    <text evidence="6">Belongs to the NapF family.</text>
</comment>
<keyword evidence="1 6" id="KW-0004">4Fe-4S</keyword>
<feature type="domain" description="4Fe-4S ferredoxin-type" evidence="7">
    <location>
        <begin position="60"/>
        <end position="89"/>
    </location>
</feature>
<keyword evidence="3 6" id="KW-0677">Repeat</keyword>
<dbReference type="InterPro" id="IPR004496">
    <property type="entry name" value="NapF"/>
</dbReference>
<dbReference type="PROSITE" id="PS00198">
    <property type="entry name" value="4FE4S_FER_1"/>
    <property type="match status" value="2"/>
</dbReference>
<name>A0ABX2PTQ3_9RHOB</name>
<feature type="binding site" evidence="6">
    <location>
        <position position="47"/>
    </location>
    <ligand>
        <name>[4Fe-4S] cluster</name>
        <dbReference type="ChEBI" id="CHEBI:49883"/>
        <label>1</label>
    </ligand>
</feature>
<keyword evidence="2 6" id="KW-0479">Metal-binding</keyword>
<evidence type="ECO:0000256" key="5">
    <source>
        <dbReference type="ARBA" id="ARBA00023014"/>
    </source>
</evidence>
<dbReference type="SUPFAM" id="SSF54862">
    <property type="entry name" value="4Fe-4S ferredoxins"/>
    <property type="match status" value="1"/>
</dbReference>
<dbReference type="NCBIfam" id="TIGR00402">
    <property type="entry name" value="napF"/>
    <property type="match status" value="1"/>
</dbReference>
<evidence type="ECO:0000313" key="9">
    <source>
        <dbReference type="Proteomes" id="UP000630805"/>
    </source>
</evidence>
<dbReference type="HAMAP" id="MF_02201">
    <property type="entry name" value="NapF"/>
    <property type="match status" value="1"/>
</dbReference>
<dbReference type="Proteomes" id="UP000630805">
    <property type="component" value="Unassembled WGS sequence"/>
</dbReference>
<evidence type="ECO:0000256" key="4">
    <source>
        <dbReference type="ARBA" id="ARBA00023004"/>
    </source>
</evidence>
<dbReference type="InterPro" id="IPR017900">
    <property type="entry name" value="4Fe4S_Fe_S_CS"/>
</dbReference>
<dbReference type="EMBL" id="JABXWT010000007">
    <property type="protein sequence ID" value="NVO56751.1"/>
    <property type="molecule type" value="Genomic_DNA"/>
</dbReference>